<comment type="caution">
    <text evidence="1">The sequence shown here is derived from an EMBL/GenBank/DDBJ whole genome shotgun (WGS) entry which is preliminary data.</text>
</comment>
<dbReference type="InterPro" id="IPR038765">
    <property type="entry name" value="Papain-like_cys_pep_sf"/>
</dbReference>
<dbReference type="RefSeq" id="XP_029232835.1">
    <property type="nucleotide sequence ID" value="XM_029366962.1"/>
</dbReference>
<dbReference type="Gene3D" id="3.90.1720.10">
    <property type="entry name" value="endopeptidase domain like (from Nostoc punctiforme)"/>
    <property type="match status" value="1"/>
</dbReference>
<dbReference type="GO" id="GO:0016874">
    <property type="term" value="F:ligase activity"/>
    <property type="evidence" value="ECO:0007669"/>
    <property type="project" value="TreeGrafter"/>
</dbReference>
<accession>A0A3R7LHZ4</accession>
<dbReference type="Proteomes" id="UP000284403">
    <property type="component" value="Unassembled WGS sequence"/>
</dbReference>
<evidence type="ECO:0000313" key="1">
    <source>
        <dbReference type="EMBL" id="RNF27629.1"/>
    </source>
</evidence>
<dbReference type="GeneID" id="40313624"/>
<reference evidence="1 2" key="1">
    <citation type="journal article" date="2018" name="BMC Genomics">
        <title>Genomic comparison of Trypanosoma conorhini and Trypanosoma rangeli to Trypanosoma cruzi strains of high and low virulence.</title>
        <authorList>
            <person name="Bradwell K.R."/>
            <person name="Koparde V.N."/>
            <person name="Matveyev A.V."/>
            <person name="Serrano M.G."/>
            <person name="Alves J.M."/>
            <person name="Parikh H."/>
            <person name="Huang B."/>
            <person name="Lee V."/>
            <person name="Espinosa-Alvarez O."/>
            <person name="Ortiz P.A."/>
            <person name="Costa-Martins A.G."/>
            <person name="Teixeira M.M."/>
            <person name="Buck G.A."/>
        </authorList>
    </citation>
    <scope>NUCLEOTIDE SEQUENCE [LARGE SCALE GENOMIC DNA]</scope>
    <source>
        <strain evidence="1 2">025E</strain>
    </source>
</reference>
<sequence>MPSGAPVPVERETYGEATQLPSVGDLLIWSRTEELPYGPLAAVTRVSEKWVCVAEQNYEFRCWQRGKNYSRRFACGRSEAGVTECFGESHLLGWITVQAPPYDFSFGDLPDK</sequence>
<organism evidence="1 2">
    <name type="scientific">Trypanosoma conorhini</name>
    <dbReference type="NCBI Taxonomy" id="83891"/>
    <lineage>
        <taxon>Eukaryota</taxon>
        <taxon>Discoba</taxon>
        <taxon>Euglenozoa</taxon>
        <taxon>Kinetoplastea</taxon>
        <taxon>Metakinetoplastina</taxon>
        <taxon>Trypanosomatida</taxon>
        <taxon>Trypanosomatidae</taxon>
        <taxon>Trypanosoma</taxon>
    </lineage>
</organism>
<dbReference type="OrthoDB" id="64566at2759"/>
<dbReference type="SUPFAM" id="SSF54001">
    <property type="entry name" value="Cysteine proteinases"/>
    <property type="match status" value="1"/>
</dbReference>
<protein>
    <submittedName>
        <fullName evidence="1">Putative trypanothione synthetase</fullName>
    </submittedName>
</protein>
<dbReference type="EMBL" id="MKKU01000001">
    <property type="protein sequence ID" value="RNF27629.1"/>
    <property type="molecule type" value="Genomic_DNA"/>
</dbReference>
<name>A0A3R7LHZ4_9TRYP</name>
<dbReference type="AlphaFoldDB" id="A0A3R7LHZ4"/>
<evidence type="ECO:0000313" key="2">
    <source>
        <dbReference type="Proteomes" id="UP000284403"/>
    </source>
</evidence>
<proteinExistence type="predicted"/>
<gene>
    <name evidence="1" type="ORF">Tco025E_00013</name>
</gene>
<keyword evidence="2" id="KW-1185">Reference proteome</keyword>
<dbReference type="PANTHER" id="PTHR30094">
    <property type="entry name" value="BIFUNCTIONAL GLUTATHIONYLSPERMIDINE SYNTHETASE/AMIDASE-RELATED"/>
    <property type="match status" value="1"/>
</dbReference>
<dbReference type="PANTHER" id="PTHR30094:SF0">
    <property type="entry name" value="BIFUNCTIONAL GLUTATHIONYLSPERMIDINE SYNTHETASE_AMIDASE-RELATED"/>
    <property type="match status" value="1"/>
</dbReference>
<dbReference type="InterPro" id="IPR051705">
    <property type="entry name" value="Gsp_Synthetase/Amidase"/>
</dbReference>